<feature type="region of interest" description="Disordered" evidence="1">
    <location>
        <begin position="1"/>
        <end position="57"/>
    </location>
</feature>
<proteinExistence type="predicted"/>
<dbReference type="Proteomes" id="UP000054558">
    <property type="component" value="Unassembled WGS sequence"/>
</dbReference>
<name>A0A1Y1ICX5_KLENI</name>
<protein>
    <submittedName>
        <fullName evidence="2">Uncharacterized protein</fullName>
    </submittedName>
</protein>
<sequence length="335" mass="36444">MAPAKRATKKASPTSKAVTYSKKAGKTLQKVSGSLRGKGIPKTLRKNLKSSQTGLRTLSKRAQIARANLKSKTAVLKSKGSKDIKAVAKVMKQRLATANKHLAALKALRKSKKTGSMRKSGSKQDIPLAKWKRNKKKSRGRKKKSGGRKKKSGSRKKKTGGRKKRGKRTMPLSTAVLKIPANFSLAYCRVTIMEAGDEVFITEYKATSTRGLSADSGVLQVKLMRWKANLTPAAFVDRSPETWALKDVPLSATGPMTLMISYRDYACGAYMVDALVAADNAQDWCMDYRTRVLGSCNNGDVKPTPPPPVQPVPTVPLPHATNTSGAHRPQTRSTL</sequence>
<feature type="region of interest" description="Disordered" evidence="1">
    <location>
        <begin position="108"/>
        <end position="171"/>
    </location>
</feature>
<evidence type="ECO:0000313" key="3">
    <source>
        <dbReference type="Proteomes" id="UP000054558"/>
    </source>
</evidence>
<organism evidence="2 3">
    <name type="scientific">Klebsormidium nitens</name>
    <name type="common">Green alga</name>
    <name type="synonym">Ulothrix nitens</name>
    <dbReference type="NCBI Taxonomy" id="105231"/>
    <lineage>
        <taxon>Eukaryota</taxon>
        <taxon>Viridiplantae</taxon>
        <taxon>Streptophyta</taxon>
        <taxon>Klebsormidiophyceae</taxon>
        <taxon>Klebsormidiales</taxon>
        <taxon>Klebsormidiaceae</taxon>
        <taxon>Klebsormidium</taxon>
    </lineage>
</organism>
<feature type="compositionally biased region" description="Basic residues" evidence="1">
    <location>
        <begin position="130"/>
        <end position="168"/>
    </location>
</feature>
<dbReference type="EMBL" id="DF237247">
    <property type="protein sequence ID" value="GAQ86577.1"/>
    <property type="molecule type" value="Genomic_DNA"/>
</dbReference>
<dbReference type="AlphaFoldDB" id="A0A1Y1ICX5"/>
<keyword evidence="3" id="KW-1185">Reference proteome</keyword>
<evidence type="ECO:0000256" key="1">
    <source>
        <dbReference type="SAM" id="MobiDB-lite"/>
    </source>
</evidence>
<accession>A0A1Y1ICX5</accession>
<gene>
    <name evidence="2" type="ORF">KFL_002980010</name>
</gene>
<reference evidence="2 3" key="1">
    <citation type="journal article" date="2014" name="Nat. Commun.">
        <title>Klebsormidium flaccidum genome reveals primary factors for plant terrestrial adaptation.</title>
        <authorList>
            <person name="Hori K."/>
            <person name="Maruyama F."/>
            <person name="Fujisawa T."/>
            <person name="Togashi T."/>
            <person name="Yamamoto N."/>
            <person name="Seo M."/>
            <person name="Sato S."/>
            <person name="Yamada T."/>
            <person name="Mori H."/>
            <person name="Tajima N."/>
            <person name="Moriyama T."/>
            <person name="Ikeuchi M."/>
            <person name="Watanabe M."/>
            <person name="Wada H."/>
            <person name="Kobayashi K."/>
            <person name="Saito M."/>
            <person name="Masuda T."/>
            <person name="Sasaki-Sekimoto Y."/>
            <person name="Mashiguchi K."/>
            <person name="Awai K."/>
            <person name="Shimojima M."/>
            <person name="Masuda S."/>
            <person name="Iwai M."/>
            <person name="Nobusawa T."/>
            <person name="Narise T."/>
            <person name="Kondo S."/>
            <person name="Saito H."/>
            <person name="Sato R."/>
            <person name="Murakawa M."/>
            <person name="Ihara Y."/>
            <person name="Oshima-Yamada Y."/>
            <person name="Ohtaka K."/>
            <person name="Satoh M."/>
            <person name="Sonobe K."/>
            <person name="Ishii M."/>
            <person name="Ohtani R."/>
            <person name="Kanamori-Sato M."/>
            <person name="Honoki R."/>
            <person name="Miyazaki D."/>
            <person name="Mochizuki H."/>
            <person name="Umetsu J."/>
            <person name="Higashi K."/>
            <person name="Shibata D."/>
            <person name="Kamiya Y."/>
            <person name="Sato N."/>
            <person name="Nakamura Y."/>
            <person name="Tabata S."/>
            <person name="Ida S."/>
            <person name="Kurokawa K."/>
            <person name="Ohta H."/>
        </authorList>
    </citation>
    <scope>NUCLEOTIDE SEQUENCE [LARGE SCALE GENOMIC DNA]</scope>
    <source>
        <strain evidence="2 3">NIES-2285</strain>
    </source>
</reference>
<evidence type="ECO:0000313" key="2">
    <source>
        <dbReference type="EMBL" id="GAQ86577.1"/>
    </source>
</evidence>
<feature type="region of interest" description="Disordered" evidence="1">
    <location>
        <begin position="299"/>
        <end position="335"/>
    </location>
</feature>
<feature type="compositionally biased region" description="Polar residues" evidence="1">
    <location>
        <begin position="320"/>
        <end position="335"/>
    </location>
</feature>
<feature type="compositionally biased region" description="Pro residues" evidence="1">
    <location>
        <begin position="303"/>
        <end position="316"/>
    </location>
</feature>